<evidence type="ECO:0000313" key="1">
    <source>
        <dbReference type="EMBL" id="MCK2215531.1"/>
    </source>
</evidence>
<name>A0ABT0FT55_9ACTN</name>
<sequence length="199" mass="22439">MPTATTWGTNASERATPYPCDDLVPNPAESWFRAVTIRAPRPIVFRWLCQLRAAPYSYDLLDNLGRRSPRTLTPGLDRLAVGQRFMTIFELATFTPDEQLTLRLTSPSALRAFGPLTLTYAVRDAPAAAAAESRLVVKLNLGEPGDGPLHHIRRRALAWGDLFMMQRQLHTLRLLAESTPPIQAREIMHAYETRRQHPN</sequence>
<proteinExistence type="predicted"/>
<dbReference type="EMBL" id="JAKRKC020000001">
    <property type="protein sequence ID" value="MCK2215531.1"/>
    <property type="molecule type" value="Genomic_DNA"/>
</dbReference>
<comment type="caution">
    <text evidence="1">The sequence shown here is derived from an EMBL/GenBank/DDBJ whole genome shotgun (WGS) entry which is preliminary data.</text>
</comment>
<accession>A0ABT0FT55</accession>
<organism evidence="1 2">
    <name type="scientific">Actinomadura luzonensis</name>
    <dbReference type="NCBI Taxonomy" id="2805427"/>
    <lineage>
        <taxon>Bacteria</taxon>
        <taxon>Bacillati</taxon>
        <taxon>Actinomycetota</taxon>
        <taxon>Actinomycetes</taxon>
        <taxon>Streptosporangiales</taxon>
        <taxon>Thermomonosporaceae</taxon>
        <taxon>Actinomadura</taxon>
    </lineage>
</organism>
<gene>
    <name evidence="1" type="ORF">MF672_017310</name>
</gene>
<evidence type="ECO:0008006" key="3">
    <source>
        <dbReference type="Google" id="ProtNLM"/>
    </source>
</evidence>
<dbReference type="RefSeq" id="WP_242376046.1">
    <property type="nucleotide sequence ID" value="NZ_JAKRKC020000001.1"/>
</dbReference>
<reference evidence="1 2" key="1">
    <citation type="submission" date="2022-04" db="EMBL/GenBank/DDBJ databases">
        <title>Genome draft of Actinomadura sp. ATCC 31491.</title>
        <authorList>
            <person name="Shi X."/>
            <person name="Du Y."/>
        </authorList>
    </citation>
    <scope>NUCLEOTIDE SEQUENCE [LARGE SCALE GENOMIC DNA]</scope>
    <source>
        <strain evidence="1 2">ATCC 31491</strain>
    </source>
</reference>
<evidence type="ECO:0000313" key="2">
    <source>
        <dbReference type="Proteomes" id="UP001317259"/>
    </source>
</evidence>
<dbReference type="Proteomes" id="UP001317259">
    <property type="component" value="Unassembled WGS sequence"/>
</dbReference>
<keyword evidence="2" id="KW-1185">Reference proteome</keyword>
<protein>
    <recommendedName>
        <fullName evidence="3">SRPBCC family protein</fullName>
    </recommendedName>
</protein>